<dbReference type="EMBL" id="HG994356">
    <property type="protein sequence ID" value="CAF2143208.1"/>
    <property type="molecule type" value="Genomic_DNA"/>
</dbReference>
<accession>A0A816X8P1</accession>
<dbReference type="AlphaFoldDB" id="A0A816X8P1"/>
<name>A0A816X8P1_BRANA</name>
<reference evidence="1" key="1">
    <citation type="submission" date="2021-01" db="EMBL/GenBank/DDBJ databases">
        <authorList>
            <consortium name="Genoscope - CEA"/>
            <person name="William W."/>
        </authorList>
    </citation>
    <scope>NUCLEOTIDE SEQUENCE</scope>
</reference>
<protein>
    <submittedName>
        <fullName evidence="1">(rape) hypothetical protein</fullName>
    </submittedName>
</protein>
<dbReference type="Proteomes" id="UP001295469">
    <property type="component" value="Chromosome A02"/>
</dbReference>
<sequence>MIRNCNFYLFPTWFKIRCNFTGFSNFHVVLLCDICW</sequence>
<proteinExistence type="predicted"/>
<gene>
    <name evidence="1" type="ORF">DARMORV10_A02P33410.1</name>
</gene>
<organism evidence="1">
    <name type="scientific">Brassica napus</name>
    <name type="common">Rape</name>
    <dbReference type="NCBI Taxonomy" id="3708"/>
    <lineage>
        <taxon>Eukaryota</taxon>
        <taxon>Viridiplantae</taxon>
        <taxon>Streptophyta</taxon>
        <taxon>Embryophyta</taxon>
        <taxon>Tracheophyta</taxon>
        <taxon>Spermatophyta</taxon>
        <taxon>Magnoliopsida</taxon>
        <taxon>eudicotyledons</taxon>
        <taxon>Gunneridae</taxon>
        <taxon>Pentapetalae</taxon>
        <taxon>rosids</taxon>
        <taxon>malvids</taxon>
        <taxon>Brassicales</taxon>
        <taxon>Brassicaceae</taxon>
        <taxon>Brassiceae</taxon>
        <taxon>Brassica</taxon>
    </lineage>
</organism>
<evidence type="ECO:0000313" key="1">
    <source>
        <dbReference type="EMBL" id="CAF2143208.1"/>
    </source>
</evidence>